<dbReference type="InterPro" id="IPR001128">
    <property type="entry name" value="Cyt_P450"/>
</dbReference>
<comment type="function">
    <text evidence="7">Cytochromes P450 are a group of heme-thiolate monooxygenases. They oxidize a variety of structurally unrelated compounds, including steroids, fatty acids, and xenobiotics.</text>
</comment>
<accession>A0A1T5GT74</accession>
<dbReference type="Gene3D" id="1.10.630.10">
    <property type="entry name" value="Cytochrome P450"/>
    <property type="match status" value="1"/>
</dbReference>
<evidence type="ECO:0000313" key="10">
    <source>
        <dbReference type="Proteomes" id="UP000189818"/>
    </source>
</evidence>
<comment type="similarity">
    <text evidence="1 8">Belongs to the cytochrome P450 family.</text>
</comment>
<evidence type="ECO:0000256" key="5">
    <source>
        <dbReference type="ARBA" id="ARBA00023004"/>
    </source>
</evidence>
<evidence type="ECO:0000313" key="9">
    <source>
        <dbReference type="EMBL" id="SKC11596.1"/>
    </source>
</evidence>
<name>A0A1T5GT74_9SPHN</name>
<dbReference type="GO" id="GO:0006707">
    <property type="term" value="P:cholesterol catabolic process"/>
    <property type="evidence" value="ECO:0007669"/>
    <property type="project" value="TreeGrafter"/>
</dbReference>
<dbReference type="PANTHER" id="PTHR46696:SF4">
    <property type="entry name" value="BIOTIN BIOSYNTHESIS CYTOCHROME P450"/>
    <property type="match status" value="1"/>
</dbReference>
<dbReference type="Pfam" id="PF00067">
    <property type="entry name" value="p450"/>
    <property type="match status" value="1"/>
</dbReference>
<keyword evidence="6 8" id="KW-0503">Monooxygenase</keyword>
<dbReference type="STRING" id="439228.SAMN06295920_11926"/>
<dbReference type="InterPro" id="IPR017972">
    <property type="entry name" value="Cyt_P450_CS"/>
</dbReference>
<dbReference type="GO" id="GO:0020037">
    <property type="term" value="F:heme binding"/>
    <property type="evidence" value="ECO:0007669"/>
    <property type="project" value="InterPro"/>
</dbReference>
<evidence type="ECO:0000256" key="6">
    <source>
        <dbReference type="ARBA" id="ARBA00023033"/>
    </source>
</evidence>
<reference evidence="10" key="1">
    <citation type="submission" date="2017-02" db="EMBL/GenBank/DDBJ databases">
        <authorList>
            <person name="Varghese N."/>
            <person name="Submissions S."/>
        </authorList>
    </citation>
    <scope>NUCLEOTIDE SEQUENCE [LARGE SCALE GENOMIC DNA]</scope>
    <source>
        <strain evidence="10">UM2</strain>
    </source>
</reference>
<keyword evidence="10" id="KW-1185">Reference proteome</keyword>
<evidence type="ECO:0000256" key="7">
    <source>
        <dbReference type="ARBA" id="ARBA00043906"/>
    </source>
</evidence>
<evidence type="ECO:0000256" key="1">
    <source>
        <dbReference type="ARBA" id="ARBA00010617"/>
    </source>
</evidence>
<dbReference type="AlphaFoldDB" id="A0A1T5GT74"/>
<dbReference type="EMBL" id="FUYM01000019">
    <property type="protein sequence ID" value="SKC11596.1"/>
    <property type="molecule type" value="Genomic_DNA"/>
</dbReference>
<dbReference type="PROSITE" id="PS00086">
    <property type="entry name" value="CYTOCHROME_P450"/>
    <property type="match status" value="1"/>
</dbReference>
<dbReference type="OrthoDB" id="5522954at2"/>
<sequence>MDEGSSVKREISFNDPDIQRCPFAAYREIREQGPVYYDKSNGFYIVTGYEDIRKAASDPKTFSSVTGQLLVKTAPYQERIDAIYREKGYMPVTALVVADPPIHSFHRSLVDKVFTLSTVKRMEEYLAGVVDEMVDQIIDRGQAEFYYDLAVKIPNHVLSDQIGLPRERYADFKRWADAIVQESDPSNDEERQVEITNTICELQQFLVERIEEYRRTPRPCILNDLVHADVDGQRLSIEEIIQIVEQMLPAGSDTTVGAIASALHRIATTPGLEDELRSDPSLIANFVEEVLRIDAPVQGLWRRATRDTEIGGVPIPEGSIIVLRFGAGNHDPEVFTDPGTFDIRRSNARRHFAFGVGPHYCVGNLLARGEMRITIGRLLERMRNLRLARGEAGVEWQAHFFAYGPNRLEIAFDRT</sequence>
<evidence type="ECO:0000256" key="8">
    <source>
        <dbReference type="RuleBase" id="RU000461"/>
    </source>
</evidence>
<evidence type="ECO:0000256" key="3">
    <source>
        <dbReference type="ARBA" id="ARBA00022723"/>
    </source>
</evidence>
<protein>
    <submittedName>
        <fullName evidence="9">Cytochrome P450</fullName>
    </submittedName>
</protein>
<keyword evidence="3 8" id="KW-0479">Metal-binding</keyword>
<dbReference type="FunFam" id="1.10.630.10:FF:000018">
    <property type="entry name" value="Cytochrome P450 monooxygenase"/>
    <property type="match status" value="1"/>
</dbReference>
<dbReference type="GO" id="GO:0036199">
    <property type="term" value="F:cholest-4-en-3-one 26-monooxygenase activity"/>
    <property type="evidence" value="ECO:0007669"/>
    <property type="project" value="TreeGrafter"/>
</dbReference>
<dbReference type="RefSeq" id="WP_079650884.1">
    <property type="nucleotide sequence ID" value="NZ_FUYM01000019.1"/>
</dbReference>
<dbReference type="PRINTS" id="PR00385">
    <property type="entry name" value="P450"/>
</dbReference>
<dbReference type="InterPro" id="IPR002397">
    <property type="entry name" value="Cyt_P450_B"/>
</dbReference>
<keyword evidence="4 8" id="KW-0560">Oxidoreductase</keyword>
<dbReference type="PRINTS" id="PR00359">
    <property type="entry name" value="BP450"/>
</dbReference>
<keyword evidence="5 8" id="KW-0408">Iron</keyword>
<dbReference type="InterPro" id="IPR036396">
    <property type="entry name" value="Cyt_P450_sf"/>
</dbReference>
<organism evidence="9 10">
    <name type="scientific">Rhizorhabdus histidinilytica</name>
    <dbReference type="NCBI Taxonomy" id="439228"/>
    <lineage>
        <taxon>Bacteria</taxon>
        <taxon>Pseudomonadati</taxon>
        <taxon>Pseudomonadota</taxon>
        <taxon>Alphaproteobacteria</taxon>
        <taxon>Sphingomonadales</taxon>
        <taxon>Sphingomonadaceae</taxon>
        <taxon>Rhizorhabdus</taxon>
    </lineage>
</organism>
<evidence type="ECO:0000256" key="2">
    <source>
        <dbReference type="ARBA" id="ARBA00022617"/>
    </source>
</evidence>
<dbReference type="SUPFAM" id="SSF48264">
    <property type="entry name" value="Cytochrome P450"/>
    <property type="match status" value="1"/>
</dbReference>
<proteinExistence type="inferred from homology"/>
<dbReference type="GO" id="GO:0005506">
    <property type="term" value="F:iron ion binding"/>
    <property type="evidence" value="ECO:0007669"/>
    <property type="project" value="InterPro"/>
</dbReference>
<gene>
    <name evidence="9" type="ORF">SAMN06295920_11926</name>
</gene>
<keyword evidence="2 8" id="KW-0349">Heme</keyword>
<dbReference type="GO" id="GO:0008395">
    <property type="term" value="F:steroid hydroxylase activity"/>
    <property type="evidence" value="ECO:0007669"/>
    <property type="project" value="TreeGrafter"/>
</dbReference>
<dbReference type="PANTHER" id="PTHR46696">
    <property type="entry name" value="P450, PUTATIVE (EUROFUNG)-RELATED"/>
    <property type="match status" value="1"/>
</dbReference>
<dbReference type="Proteomes" id="UP000189818">
    <property type="component" value="Unassembled WGS sequence"/>
</dbReference>
<evidence type="ECO:0000256" key="4">
    <source>
        <dbReference type="ARBA" id="ARBA00023002"/>
    </source>
</evidence>